<accession>A0AA38MPG0</accession>
<comment type="caution">
    <text evidence="1">The sequence shown here is derived from an EMBL/GenBank/DDBJ whole genome shotgun (WGS) entry which is preliminary data.</text>
</comment>
<gene>
    <name evidence="1" type="ORF">Zmor_007478</name>
</gene>
<protein>
    <submittedName>
        <fullName evidence="1">Uncharacterized protein</fullName>
    </submittedName>
</protein>
<evidence type="ECO:0000313" key="2">
    <source>
        <dbReference type="Proteomes" id="UP001168821"/>
    </source>
</evidence>
<evidence type="ECO:0000313" key="1">
    <source>
        <dbReference type="EMBL" id="KAJ3663172.1"/>
    </source>
</evidence>
<keyword evidence="2" id="KW-1185">Reference proteome</keyword>
<sequence>MTQPAEIVANFANQFHNIQGVTIAERKKNLRKLLKSASILKDNASLLDTVVTQLHPQTYLEQRSFIEFLIYFRKYKELADEVFTKENPIAVKRILNQKWFFEQTLLDSGPEFLTQIVPTLSYKLTFKVLKKIAPLLEEEQANVIFSSLLEIYGISLATIVLTSCSCATIENSLKNYHLTLQQRQLKSLFDKNPHLIYLYFDEQVKHEENQNFLDFNPIFHYIAKKDLNVFHDLCQKYNFKTKLGKRITKKLVALKRADILSHPELYVKNLHPRCLIKQLGPDFNAVYLKLFPKRIDDSPSSESSRLLKHYPRRAQYNLMITTYNQVFAKKLEERPHLIDEYLLEMIPDSQEREKLAKLKGGDDTDAYLKYYSPARCLQIVKERVNFARSPFERGSYVALLVESCFIDKNYDALLEVAKFVTERFKNDSADVQQKFPQMLLWQSCDYSQLSEEHWHEIKKIMARPDLTLYNYNTIEIFCKYIEFLTRLKKPIEQEIVDFYGKNDFAADYVAFIKDPRVQKRFLTTFIEIVPKVTTTNIESLDCKLLSACLKYNLQNPKETIQVLQYPRLLQSLLGVLSKKNKNEEAALPQALEVLICSKGTTQDLERLRQEFWNNAQFATPSLMKWFLKYKAESVQKNLNSFLSFAIKNGELAKDTKFWSSLKYYSHLSIDKGAIQFLTRDLTALKCRLLSYVSLEKDFLTVVETYKPEEFKVDGNNAKFNIQMALLNNMKNINSTVASLVLLLKFCNGEYIPFCLGPLYSIIFKVPKNHLAPLLDEMKKTLTHHAYYFISLICNKEVVIQNLRDCQLDQSVKISFKYFLNNPSEETWELFTTKLSTAASVGSSTLKLIATKQVPTEYKTQHFEKVWPIFHQNNKFKDLFFKSLSKETLLRLPYDFLHRVIETELFSGLEINKPFSVYLIASSKLEENMRIVTNVLEKYKLSAQFSIKRVHDFIATLFTTYMEQSLQNDTLIEALLSLFQRIFKMGSIFEPHVTLSLMKCKNQVPKDFAASVVVLHNSLIARYGETVTEIFGNVLKKLLQKFCQSDPLKYEFYYYLLIHQKCVSDVLLAIKLLPSDAEPEDVDSCKYFDDIIHQLENLNVLSVQLHLNLYFKRLKIVQDVSYYTRIHTYAINTSSWLCHGARRKVGYMYY</sequence>
<reference evidence="1" key="1">
    <citation type="journal article" date="2023" name="G3 (Bethesda)">
        <title>Whole genome assemblies of Zophobas morio and Tenebrio molitor.</title>
        <authorList>
            <person name="Kaur S."/>
            <person name="Stinson S.A."/>
            <person name="diCenzo G.C."/>
        </authorList>
    </citation>
    <scope>NUCLEOTIDE SEQUENCE</scope>
    <source>
        <strain evidence="1">QUZm001</strain>
    </source>
</reference>
<name>A0AA38MPG0_9CUCU</name>
<dbReference type="Proteomes" id="UP001168821">
    <property type="component" value="Unassembled WGS sequence"/>
</dbReference>
<dbReference type="EMBL" id="JALNTZ010000002">
    <property type="protein sequence ID" value="KAJ3663172.1"/>
    <property type="molecule type" value="Genomic_DNA"/>
</dbReference>
<proteinExistence type="predicted"/>
<organism evidence="1 2">
    <name type="scientific">Zophobas morio</name>
    <dbReference type="NCBI Taxonomy" id="2755281"/>
    <lineage>
        <taxon>Eukaryota</taxon>
        <taxon>Metazoa</taxon>
        <taxon>Ecdysozoa</taxon>
        <taxon>Arthropoda</taxon>
        <taxon>Hexapoda</taxon>
        <taxon>Insecta</taxon>
        <taxon>Pterygota</taxon>
        <taxon>Neoptera</taxon>
        <taxon>Endopterygota</taxon>
        <taxon>Coleoptera</taxon>
        <taxon>Polyphaga</taxon>
        <taxon>Cucujiformia</taxon>
        <taxon>Tenebrionidae</taxon>
        <taxon>Zophobas</taxon>
    </lineage>
</organism>
<dbReference type="AlphaFoldDB" id="A0AA38MPG0"/>